<proteinExistence type="predicted"/>
<dbReference type="Proteomes" id="UP000824540">
    <property type="component" value="Unassembled WGS sequence"/>
</dbReference>
<gene>
    <name evidence="2" type="ORF">JZ751_028729</name>
</gene>
<evidence type="ECO:0000256" key="1">
    <source>
        <dbReference type="SAM" id="MobiDB-lite"/>
    </source>
</evidence>
<feature type="region of interest" description="Disordered" evidence="1">
    <location>
        <begin position="1"/>
        <end position="25"/>
    </location>
</feature>
<organism evidence="2 3">
    <name type="scientific">Albula glossodonta</name>
    <name type="common">roundjaw bonefish</name>
    <dbReference type="NCBI Taxonomy" id="121402"/>
    <lineage>
        <taxon>Eukaryota</taxon>
        <taxon>Metazoa</taxon>
        <taxon>Chordata</taxon>
        <taxon>Craniata</taxon>
        <taxon>Vertebrata</taxon>
        <taxon>Euteleostomi</taxon>
        <taxon>Actinopterygii</taxon>
        <taxon>Neopterygii</taxon>
        <taxon>Teleostei</taxon>
        <taxon>Albuliformes</taxon>
        <taxon>Albulidae</taxon>
        <taxon>Albula</taxon>
    </lineage>
</organism>
<reference evidence="2" key="1">
    <citation type="thesis" date="2021" institute="BYU ScholarsArchive" country="Provo, UT, USA">
        <title>Applications of and Algorithms for Genome Assembly and Genomic Analyses with an Emphasis on Marine Teleosts.</title>
        <authorList>
            <person name="Pickett B.D."/>
        </authorList>
    </citation>
    <scope>NUCLEOTIDE SEQUENCE</scope>
    <source>
        <strain evidence="2">HI-2016</strain>
    </source>
</reference>
<keyword evidence="3" id="KW-1185">Reference proteome</keyword>
<name>A0A8T2NII1_9TELE</name>
<protein>
    <submittedName>
        <fullName evidence="2">Uncharacterized protein</fullName>
    </submittedName>
</protein>
<comment type="caution">
    <text evidence="2">The sequence shown here is derived from an EMBL/GenBank/DDBJ whole genome shotgun (WGS) entry which is preliminary data.</text>
</comment>
<dbReference type="EMBL" id="JAFBMS010000088">
    <property type="protein sequence ID" value="KAG9337438.1"/>
    <property type="molecule type" value="Genomic_DNA"/>
</dbReference>
<accession>A0A8T2NII1</accession>
<evidence type="ECO:0000313" key="3">
    <source>
        <dbReference type="Proteomes" id="UP000824540"/>
    </source>
</evidence>
<evidence type="ECO:0000313" key="2">
    <source>
        <dbReference type="EMBL" id="KAG9337438.1"/>
    </source>
</evidence>
<dbReference type="AlphaFoldDB" id="A0A8T2NII1"/>
<sequence>MLVTGKMQIKQEWDSSQQQQQQPFMSPNTVVLASHHGQSGRNYLDVTAWMRCEEVCEGTIEGRGGYAASKRLKTRVEKWVSGAQRGPGLSAWVCMSSRAIRC</sequence>